<sequence>MSSGDTDTTGTSSTDPAETLHSLGLWAPSPLLAPFVTRIVSYFAQANSQV</sequence>
<reference evidence="1 2" key="1">
    <citation type="submission" date="2014-04" db="EMBL/GenBank/DDBJ databases">
        <authorList>
            <consortium name="DOE Joint Genome Institute"/>
            <person name="Kuo A."/>
            <person name="Girlanda M."/>
            <person name="Perotto S."/>
            <person name="Kohler A."/>
            <person name="Nagy L.G."/>
            <person name="Floudas D."/>
            <person name="Copeland A."/>
            <person name="Barry K.W."/>
            <person name="Cichocki N."/>
            <person name="Veneault-Fourrey C."/>
            <person name="LaButti K."/>
            <person name="Lindquist E.A."/>
            <person name="Lipzen A."/>
            <person name="Lundell T."/>
            <person name="Morin E."/>
            <person name="Murat C."/>
            <person name="Sun H."/>
            <person name="Tunlid A."/>
            <person name="Henrissat B."/>
            <person name="Grigoriev I.V."/>
            <person name="Hibbett D.S."/>
            <person name="Martin F."/>
            <person name="Nordberg H.P."/>
            <person name="Cantor M.N."/>
            <person name="Hua S.X."/>
        </authorList>
    </citation>
    <scope>NUCLEOTIDE SEQUENCE [LARGE SCALE GENOMIC DNA]</scope>
    <source>
        <strain evidence="1 2">MUT 4182</strain>
    </source>
</reference>
<accession>A0A0C3QSR7</accession>
<gene>
    <name evidence="1" type="ORF">M407DRAFT_18887</name>
</gene>
<proteinExistence type="predicted"/>
<protein>
    <submittedName>
        <fullName evidence="1">Uncharacterized protein</fullName>
    </submittedName>
</protein>
<organism evidence="1 2">
    <name type="scientific">Tulasnella calospora MUT 4182</name>
    <dbReference type="NCBI Taxonomy" id="1051891"/>
    <lineage>
        <taxon>Eukaryota</taxon>
        <taxon>Fungi</taxon>
        <taxon>Dikarya</taxon>
        <taxon>Basidiomycota</taxon>
        <taxon>Agaricomycotina</taxon>
        <taxon>Agaricomycetes</taxon>
        <taxon>Cantharellales</taxon>
        <taxon>Tulasnellaceae</taxon>
        <taxon>Tulasnella</taxon>
    </lineage>
</organism>
<evidence type="ECO:0000313" key="1">
    <source>
        <dbReference type="EMBL" id="KIO32071.1"/>
    </source>
</evidence>
<dbReference type="Proteomes" id="UP000054248">
    <property type="component" value="Unassembled WGS sequence"/>
</dbReference>
<dbReference type="HOGENOM" id="CLU_3126106_0_0_1"/>
<evidence type="ECO:0000313" key="2">
    <source>
        <dbReference type="Proteomes" id="UP000054248"/>
    </source>
</evidence>
<name>A0A0C3QSR7_9AGAM</name>
<reference evidence="2" key="2">
    <citation type="submission" date="2015-01" db="EMBL/GenBank/DDBJ databases">
        <title>Evolutionary Origins and Diversification of the Mycorrhizal Mutualists.</title>
        <authorList>
            <consortium name="DOE Joint Genome Institute"/>
            <consortium name="Mycorrhizal Genomics Consortium"/>
            <person name="Kohler A."/>
            <person name="Kuo A."/>
            <person name="Nagy L.G."/>
            <person name="Floudas D."/>
            <person name="Copeland A."/>
            <person name="Barry K.W."/>
            <person name="Cichocki N."/>
            <person name="Veneault-Fourrey C."/>
            <person name="LaButti K."/>
            <person name="Lindquist E.A."/>
            <person name="Lipzen A."/>
            <person name="Lundell T."/>
            <person name="Morin E."/>
            <person name="Murat C."/>
            <person name="Riley R."/>
            <person name="Ohm R."/>
            <person name="Sun H."/>
            <person name="Tunlid A."/>
            <person name="Henrissat B."/>
            <person name="Grigoriev I.V."/>
            <person name="Hibbett D.S."/>
            <person name="Martin F."/>
        </authorList>
    </citation>
    <scope>NUCLEOTIDE SEQUENCE [LARGE SCALE GENOMIC DNA]</scope>
    <source>
        <strain evidence="2">MUT 4182</strain>
    </source>
</reference>
<dbReference type="AlphaFoldDB" id="A0A0C3QSR7"/>
<dbReference type="EMBL" id="KN822957">
    <property type="protein sequence ID" value="KIO32071.1"/>
    <property type="molecule type" value="Genomic_DNA"/>
</dbReference>
<keyword evidence="2" id="KW-1185">Reference proteome</keyword>